<sequence length="92" mass="10681">MLRRTATTIKLTPEDILEYDDNLAKAAQEYPYNQGISNNDEQDHSILKFKDLPEESLTRDERIGIMRQGRQVSQGPSQNQSLQQQQPQQHQQ</sequence>
<evidence type="ECO:0000313" key="3">
    <source>
        <dbReference type="EMBL" id="CAH2353596.1"/>
    </source>
</evidence>
<dbReference type="Proteomes" id="UP000837801">
    <property type="component" value="Unassembled WGS sequence"/>
</dbReference>
<dbReference type="GO" id="GO:0005680">
    <property type="term" value="C:anaphase-promoting complex"/>
    <property type="evidence" value="ECO:0007669"/>
    <property type="project" value="InterPro"/>
</dbReference>
<accession>A0A9P0QQE7</accession>
<dbReference type="EMBL" id="CAKXYY010000011">
    <property type="protein sequence ID" value="CAH2353596.1"/>
    <property type="molecule type" value="Genomic_DNA"/>
</dbReference>
<reference evidence="3" key="1">
    <citation type="submission" date="2022-03" db="EMBL/GenBank/DDBJ databases">
        <authorList>
            <person name="Legras J.-L."/>
            <person name="Devillers H."/>
            <person name="Grondin C."/>
        </authorList>
    </citation>
    <scope>NUCLEOTIDE SEQUENCE</scope>
    <source>
        <strain evidence="3">CLIB 1423</strain>
    </source>
</reference>
<dbReference type="Pfam" id="PF10471">
    <property type="entry name" value="ANAPC_CDC26"/>
    <property type="match status" value="1"/>
</dbReference>
<keyword evidence="1" id="KW-0833">Ubl conjugation pathway</keyword>
<name>A0A9P0QQE7_9ASCO</name>
<dbReference type="AlphaFoldDB" id="A0A9P0QQE7"/>
<keyword evidence="4" id="KW-1185">Reference proteome</keyword>
<dbReference type="InterPro" id="IPR018860">
    <property type="entry name" value="APC_suCDC26"/>
</dbReference>
<evidence type="ECO:0000256" key="1">
    <source>
        <dbReference type="ARBA" id="ARBA00022786"/>
    </source>
</evidence>
<feature type="compositionally biased region" description="Low complexity" evidence="2">
    <location>
        <begin position="73"/>
        <end position="92"/>
    </location>
</feature>
<dbReference type="GO" id="GO:0031145">
    <property type="term" value="P:anaphase-promoting complex-dependent catabolic process"/>
    <property type="evidence" value="ECO:0007669"/>
    <property type="project" value="InterPro"/>
</dbReference>
<comment type="caution">
    <text evidence="3">The sequence shown here is derived from an EMBL/GenBank/DDBJ whole genome shotgun (WGS) entry which is preliminary data.</text>
</comment>
<feature type="region of interest" description="Disordered" evidence="2">
    <location>
        <begin position="67"/>
        <end position="92"/>
    </location>
</feature>
<evidence type="ECO:0000256" key="2">
    <source>
        <dbReference type="SAM" id="MobiDB-lite"/>
    </source>
</evidence>
<gene>
    <name evidence="3" type="ORF">CLIB1423_11S03312</name>
</gene>
<evidence type="ECO:0000313" key="4">
    <source>
        <dbReference type="Proteomes" id="UP000837801"/>
    </source>
</evidence>
<organism evidence="3 4">
    <name type="scientific">[Candida] railenensis</name>
    <dbReference type="NCBI Taxonomy" id="45579"/>
    <lineage>
        <taxon>Eukaryota</taxon>
        <taxon>Fungi</taxon>
        <taxon>Dikarya</taxon>
        <taxon>Ascomycota</taxon>
        <taxon>Saccharomycotina</taxon>
        <taxon>Pichiomycetes</taxon>
        <taxon>Debaryomycetaceae</taxon>
        <taxon>Kurtzmaniella</taxon>
    </lineage>
</organism>
<dbReference type="OrthoDB" id="4091035at2759"/>
<proteinExistence type="predicted"/>
<protein>
    <submittedName>
        <fullName evidence="3">Uncharacterized protein</fullName>
    </submittedName>
</protein>